<evidence type="ECO:0000259" key="5">
    <source>
        <dbReference type="PROSITE" id="PS50086"/>
    </source>
</evidence>
<comment type="caution">
    <text evidence="6">The sequence shown here is derived from an EMBL/GenBank/DDBJ whole genome shotgun (WGS) entry which is preliminary data.</text>
</comment>
<feature type="region of interest" description="Disordered" evidence="3">
    <location>
        <begin position="779"/>
        <end position="798"/>
    </location>
</feature>
<feature type="region of interest" description="Disordered" evidence="3">
    <location>
        <begin position="816"/>
        <end position="852"/>
    </location>
</feature>
<dbReference type="InterPro" id="IPR000195">
    <property type="entry name" value="Rab-GAP-TBC_dom"/>
</dbReference>
<protein>
    <submittedName>
        <fullName evidence="6">TBC1 domain family member 8B-like</fullName>
    </submittedName>
</protein>
<feature type="transmembrane region" description="Helical" evidence="4">
    <location>
        <begin position="1168"/>
        <end position="1195"/>
    </location>
</feature>
<feature type="compositionally biased region" description="Low complexity" evidence="3">
    <location>
        <begin position="882"/>
        <end position="911"/>
    </location>
</feature>
<feature type="compositionally biased region" description="Low complexity" evidence="3">
    <location>
        <begin position="1"/>
        <end position="19"/>
    </location>
</feature>
<dbReference type="GO" id="GO:0005930">
    <property type="term" value="C:axoneme"/>
    <property type="evidence" value="ECO:0007669"/>
    <property type="project" value="UniProtKB-SubCell"/>
</dbReference>
<dbReference type="GO" id="GO:0031267">
    <property type="term" value="F:small GTPase binding"/>
    <property type="evidence" value="ECO:0007669"/>
    <property type="project" value="TreeGrafter"/>
</dbReference>
<dbReference type="Gene3D" id="1.10.8.270">
    <property type="entry name" value="putative rabgap domain of human tbc1 domain family member 14 like domains"/>
    <property type="match status" value="1"/>
</dbReference>
<feature type="region of interest" description="Disordered" evidence="3">
    <location>
        <begin position="1"/>
        <end position="21"/>
    </location>
</feature>
<dbReference type="Gene3D" id="3.80.10.10">
    <property type="entry name" value="Ribonuclease Inhibitor"/>
    <property type="match status" value="1"/>
</dbReference>
<dbReference type="SUPFAM" id="SSF52058">
    <property type="entry name" value="L domain-like"/>
    <property type="match status" value="1"/>
</dbReference>
<dbReference type="SMART" id="SM00164">
    <property type="entry name" value="TBC"/>
    <property type="match status" value="1"/>
</dbReference>
<dbReference type="PANTHER" id="PTHR47219">
    <property type="entry name" value="RAB GTPASE-ACTIVATING PROTEIN 1-LIKE"/>
    <property type="match status" value="1"/>
</dbReference>
<keyword evidence="7" id="KW-1185">Reference proteome</keyword>
<feature type="transmembrane region" description="Helical" evidence="4">
    <location>
        <begin position="1207"/>
        <end position="1229"/>
    </location>
</feature>
<dbReference type="GO" id="GO:0005096">
    <property type="term" value="F:GTPase activator activity"/>
    <property type="evidence" value="ECO:0007669"/>
    <property type="project" value="TreeGrafter"/>
</dbReference>
<evidence type="ECO:0000313" key="7">
    <source>
        <dbReference type="Proteomes" id="UP000239899"/>
    </source>
</evidence>
<feature type="coiled-coil region" evidence="2">
    <location>
        <begin position="951"/>
        <end position="1006"/>
    </location>
</feature>
<feature type="compositionally biased region" description="Gly residues" evidence="3">
    <location>
        <begin position="625"/>
        <end position="640"/>
    </location>
</feature>
<dbReference type="FunFam" id="1.10.8.270:FF:000026">
    <property type="entry name" value="TBC (Tre-2/Bub2/Cdc16) domain family"/>
    <property type="match status" value="1"/>
</dbReference>
<proteinExistence type="predicted"/>
<dbReference type="Gene3D" id="1.10.472.80">
    <property type="entry name" value="Ypt/Rab-GAP domain of gyp1p, domain 3"/>
    <property type="match status" value="1"/>
</dbReference>
<feature type="compositionally biased region" description="Low complexity" evidence="3">
    <location>
        <begin position="230"/>
        <end position="251"/>
    </location>
</feature>
<name>A0A2P6TRU8_CHLSO</name>
<dbReference type="InterPro" id="IPR050302">
    <property type="entry name" value="Rab_GAP_TBC_domain"/>
</dbReference>
<dbReference type="EMBL" id="LHPG02000008">
    <property type="protein sequence ID" value="PRW56778.1"/>
    <property type="molecule type" value="Genomic_DNA"/>
</dbReference>
<feature type="compositionally biased region" description="Low complexity" evidence="3">
    <location>
        <begin position="608"/>
        <end position="624"/>
    </location>
</feature>
<reference evidence="6 7" key="1">
    <citation type="journal article" date="2018" name="Plant J.">
        <title>Genome sequences of Chlorella sorokiniana UTEX 1602 and Micractinium conductrix SAG 241.80: implications to maltose excretion by a green alga.</title>
        <authorList>
            <person name="Arriola M.B."/>
            <person name="Velmurugan N."/>
            <person name="Zhang Y."/>
            <person name="Plunkett M.H."/>
            <person name="Hondzo H."/>
            <person name="Barney B.M."/>
        </authorList>
    </citation>
    <scope>NUCLEOTIDE SEQUENCE [LARGE SCALE GENOMIC DNA]</scope>
    <source>
        <strain evidence="7">UTEX 1602</strain>
    </source>
</reference>
<gene>
    <name evidence="6" type="ORF">C2E21_4665</name>
</gene>
<keyword evidence="4" id="KW-1133">Transmembrane helix</keyword>
<feature type="compositionally biased region" description="Polar residues" evidence="3">
    <location>
        <begin position="257"/>
        <end position="270"/>
    </location>
</feature>
<evidence type="ECO:0000313" key="6">
    <source>
        <dbReference type="EMBL" id="PRW56778.1"/>
    </source>
</evidence>
<dbReference type="PANTHER" id="PTHR47219:SF20">
    <property type="entry name" value="TBC1 DOMAIN FAMILY MEMBER 2B"/>
    <property type="match status" value="1"/>
</dbReference>
<dbReference type="Proteomes" id="UP000239899">
    <property type="component" value="Unassembled WGS sequence"/>
</dbReference>
<feature type="region of interest" description="Disordered" evidence="3">
    <location>
        <begin position="607"/>
        <end position="683"/>
    </location>
</feature>
<dbReference type="STRING" id="3076.A0A2P6TRU8"/>
<organism evidence="6 7">
    <name type="scientific">Chlorella sorokiniana</name>
    <name type="common">Freshwater green alga</name>
    <dbReference type="NCBI Taxonomy" id="3076"/>
    <lineage>
        <taxon>Eukaryota</taxon>
        <taxon>Viridiplantae</taxon>
        <taxon>Chlorophyta</taxon>
        <taxon>core chlorophytes</taxon>
        <taxon>Trebouxiophyceae</taxon>
        <taxon>Chlorellales</taxon>
        <taxon>Chlorellaceae</taxon>
        <taxon>Chlorella clade</taxon>
        <taxon>Chlorella</taxon>
    </lineage>
</organism>
<evidence type="ECO:0000256" key="1">
    <source>
        <dbReference type="ARBA" id="ARBA00004430"/>
    </source>
</evidence>
<dbReference type="PROSITE" id="PS50086">
    <property type="entry name" value="TBC_RABGAP"/>
    <property type="match status" value="1"/>
</dbReference>
<sequence length="1791" mass="186919">MAAAEPAAAPPATDAAPPAGDVCTHDHHGFLVKPEYSGLYSRFAPIYAAEERERSEKWAELMRELAALVGRQPEEGDAALLQRALAHLTATTASGAPPPQAAALLQRVASLVQAGLPMRTRGDFWRLFLNVDAKRKDKEAEYARLCAEVEQLEALAAANAAAAASAVPPLPGAAKVAAAAAAEGGPYSLVADGSTAAAAAAAAARLHRVDVFQITALDESPEVTPAKQPGGSKCGEAAAGEAGVPGTGAAAQPVVTPASTLQTPQAYSTASSSSCLGGSGGLPMDASPHTSGSVAGAGGDAECATAGSMHPVGVAGSSPSSIARTAERWRQGEILSQIDKDLHRTFPGHPALDQGGRAMLRRILGAYARRNPAVGYCQGLNFLAATLMLWMPEEDAFWCLCAVIEDILGSSYFDERMVLPQVDVLVFGHLLQGRFPTLWRHLQALEVDAGSVTMHWFLCCFLNSLPLDSALRVWDLLFFEGSAVVLFRVALALIEIYDQALMCCRESSDGYMLLQSCAQMTYDSSRLVDTACIGYSHLQPAGLSVLRQRYRPSILENLRGAFAAEGEYEDYVRSQQSSPDSVGAAPPTFADTFQRVSSAVLEAEEAATRAAQQAAGDGGHLSLRGRGGSRQGSGSSGGSGSQPASPLARPATPSALLAPPQPPGSHRRAMTFGATGSGHTRRRRRLTVDLLSLANLRPDLHQPGVAAALAIAANPSPHAARAGGPAGSLAGSLQPSPLGLPRANGGSGAPEVAAGGDAAEQLLLPIRALRFDDADTIAEGHEGDAESGDGTPTLPGPVRRAVTAPVWLPAPAAKPAALQPSIDEELPVSSSAQRLSSSDDSLSSGEEAAGLDATSGAALQPQQGAVVGPAAAAPAALATVEAASSAEEGQDSSSGATSSSLTCADSSSPSSGGVIPVAWSPGASNGGGGGTSTGAARPPRPSPVRGGGQSRQALLDVVAQLQAEVAVAESRRHEAEQAAAEAQQTVQDLRRQVDKVQALAASKEALIAELSTKLQASSAASAELDGELAAARMAVEAPNGGGSPSWRPFDEEQHQWRCKGDKLAAAVMLVLLVVARSRTGMHETRVGEVHSASGLVLCILVLLGAEELAAAGWHVIRELLVIALKLAAATAPLFQMNALYSLEGEAHGSSAGADSAALLRITLADHSALLAFTGIAMPTSIYATLLSQLVFLYTVGVQTPEICATKTCYAFVSVSQVLLGIVLPLLLVARREVVGAMQMKGSRAAGARDVGGGAVSALPDHLLELCMPRSGEYWYTPGWRLTTLRLVCKRWRRVYDSSPRMTPSNDDGCQRPQPGQELAQRQLGLGALPRLRELVLSVDCLLGPSCSQLSAARHLTSLNVSGFLYEVPSVLWEAVACMPALAELEVGVHTCSDSTTVINSHAWDCLAACTQLARLKLVEHCITAGADDAGCFGLLAGTTRLTSLRHLQIEGSIASLGDLWQHTGLTRLVLLDGCERFPQPPPGTASSLPALRVANVACTSLELTALWDGMLSSALRHVTHLILRSSVVDWGFGAGENDNDAVFEQLPSLLQMEALHTLKLAGTLHSVPDTVRGLTSLKLLDVSGCRLSELPEGPYLLGLRTLLMQGHDMQRLPPALATARSLEELDATPYGTYWLPDFKLASPLLLLQPSDLTLLAALPALRLLRLPLSEKMFPADDPEQQVATARQQLLATAFCALFPQLAVASYGVADLPRISQLQWRPDGAVYFSGSIHPALLAKLQACSKLSWAALGQERQQQALALLRQAADAGELSHRAMALLRAFAPQPGGQSG</sequence>
<dbReference type="InterPro" id="IPR032675">
    <property type="entry name" value="LRR_dom_sf"/>
</dbReference>
<dbReference type="SUPFAM" id="SSF47923">
    <property type="entry name" value="Ypt/Rab-GAP domain of gyp1p"/>
    <property type="match status" value="2"/>
</dbReference>
<comment type="subcellular location">
    <subcellularLocation>
        <location evidence="1">Cytoplasm</location>
        <location evidence="1">Cytoskeleton</location>
        <location evidence="1">Cilium axoneme</location>
    </subcellularLocation>
</comment>
<evidence type="ECO:0000256" key="2">
    <source>
        <dbReference type="SAM" id="Coils"/>
    </source>
</evidence>
<dbReference type="OrthoDB" id="17687at2759"/>
<accession>A0A2P6TRU8</accession>
<keyword evidence="4" id="KW-0812">Transmembrane</keyword>
<feature type="compositionally biased region" description="Low complexity" evidence="3">
    <location>
        <begin position="829"/>
        <end position="844"/>
    </location>
</feature>
<keyword evidence="4" id="KW-0472">Membrane</keyword>
<evidence type="ECO:0000256" key="4">
    <source>
        <dbReference type="SAM" id="Phobius"/>
    </source>
</evidence>
<dbReference type="InterPro" id="IPR035969">
    <property type="entry name" value="Rab-GAP_TBC_sf"/>
</dbReference>
<dbReference type="Pfam" id="PF00566">
    <property type="entry name" value="RabGAP-TBC"/>
    <property type="match status" value="1"/>
</dbReference>
<keyword evidence="2" id="KW-0175">Coiled coil</keyword>
<feature type="region of interest" description="Disordered" evidence="3">
    <location>
        <begin position="882"/>
        <end position="950"/>
    </location>
</feature>
<feature type="domain" description="Rab-GAP TBC" evidence="5">
    <location>
        <begin position="115"/>
        <end position="481"/>
    </location>
</feature>
<evidence type="ECO:0000256" key="3">
    <source>
        <dbReference type="SAM" id="MobiDB-lite"/>
    </source>
</evidence>
<feature type="region of interest" description="Disordered" evidence="3">
    <location>
        <begin position="220"/>
        <end position="298"/>
    </location>
</feature>